<comment type="function">
    <text evidence="7">Functions as a peptidoglycan terminase that cleaves nascent peptidoglycan strands endolytically to terminate their elongation.</text>
</comment>
<comment type="catalytic activity">
    <reaction evidence="7">
        <text>a peptidoglycan chain = a peptidoglycan chain with N-acetyl-1,6-anhydromuramyl-[peptide] at the reducing end + a peptidoglycan chain with N-acetylglucosamine at the non-reducing end.</text>
        <dbReference type="EC" id="4.2.2.29"/>
    </reaction>
</comment>
<dbReference type="GO" id="GO:0008932">
    <property type="term" value="F:lytic endotransglycosylase activity"/>
    <property type="evidence" value="ECO:0007669"/>
    <property type="project" value="UniProtKB-UniRule"/>
</dbReference>
<dbReference type="GO" id="GO:0005886">
    <property type="term" value="C:plasma membrane"/>
    <property type="evidence" value="ECO:0007669"/>
    <property type="project" value="UniProtKB-UniRule"/>
</dbReference>
<keyword evidence="1 7" id="KW-1003">Cell membrane</keyword>
<dbReference type="GO" id="GO:0009252">
    <property type="term" value="P:peptidoglycan biosynthetic process"/>
    <property type="evidence" value="ECO:0007669"/>
    <property type="project" value="UniProtKB-UniRule"/>
</dbReference>
<comment type="caution">
    <text evidence="8">The sequence shown here is derived from an EMBL/GenBank/DDBJ whole genome shotgun (WGS) entry which is preliminary data.</text>
</comment>
<keyword evidence="5 7" id="KW-0456">Lyase</keyword>
<keyword evidence="3 7" id="KW-1133">Transmembrane helix</keyword>
<protein>
    <recommendedName>
        <fullName evidence="7">Endolytic murein transglycosylase</fullName>
        <ecNumber evidence="7">4.2.2.29</ecNumber>
    </recommendedName>
    <alternativeName>
        <fullName evidence="7">Peptidoglycan lytic transglycosylase</fullName>
    </alternativeName>
    <alternativeName>
        <fullName evidence="7">Peptidoglycan polymerization terminase</fullName>
    </alternativeName>
</protein>
<evidence type="ECO:0000313" key="8">
    <source>
        <dbReference type="EMBL" id="MBN1572972.1"/>
    </source>
</evidence>
<keyword evidence="2 7" id="KW-0812">Transmembrane</keyword>
<dbReference type="NCBIfam" id="TIGR00247">
    <property type="entry name" value="endolytic transglycosylase MltG"/>
    <property type="match status" value="1"/>
</dbReference>
<dbReference type="Pfam" id="PF02618">
    <property type="entry name" value="YceG"/>
    <property type="match status" value="1"/>
</dbReference>
<dbReference type="GO" id="GO:0071555">
    <property type="term" value="P:cell wall organization"/>
    <property type="evidence" value="ECO:0007669"/>
    <property type="project" value="UniProtKB-KW"/>
</dbReference>
<dbReference type="InterPro" id="IPR003770">
    <property type="entry name" value="MLTG-like"/>
</dbReference>
<accession>A0A9D8PP98</accession>
<dbReference type="EMBL" id="JAFGIX010000033">
    <property type="protein sequence ID" value="MBN1572972.1"/>
    <property type="molecule type" value="Genomic_DNA"/>
</dbReference>
<gene>
    <name evidence="7 8" type="primary">mltG</name>
    <name evidence="8" type="ORF">JW984_07235</name>
</gene>
<organism evidence="8 9">
    <name type="scientific">Candidatus Zymogenus saltonus</name>
    <dbReference type="NCBI Taxonomy" id="2844893"/>
    <lineage>
        <taxon>Bacteria</taxon>
        <taxon>Deltaproteobacteria</taxon>
        <taxon>Candidatus Zymogenia</taxon>
        <taxon>Candidatus Zymogeniales</taxon>
        <taxon>Candidatus Zymogenaceae</taxon>
        <taxon>Candidatus Zymogenus</taxon>
    </lineage>
</organism>
<sequence>MFKKILKWFFLMVLFLVVFAGVAAGVAYKMFLTPTGGVKEPVVIEIERGDTLMKTAKNLEDLDAIKDGRIFIAAAKIIGVERTIRTGEYEITPEMSPRDILFLILKGSVVEYHVTVPEGYNIYQISEHLENLGFVDGSKFLDLSRDRYFMAKLGIDAPVIEGYLFPDTYNLNKGMDERDIITLMVRRYFSVFNKEKERSTADSGLNDYEVLILASIVEKEAKAENERSLISAVFVNRLKKKMKLDSCATVIYGMWDDFDGNLTKEHLERMTPYNTYIIAGLPPTPICNPGRAAIRAALNPSDCNYLFFVSKNDGTHHFSETLSEHNMAVYKYQKLRTYR</sequence>
<reference evidence="8" key="1">
    <citation type="journal article" date="2021" name="Environ. Microbiol.">
        <title>Genomic characterization of three novel Desulfobacterota classes expand the metabolic and phylogenetic diversity of the phylum.</title>
        <authorList>
            <person name="Murphy C.L."/>
            <person name="Biggerstaff J."/>
            <person name="Eichhorn A."/>
            <person name="Ewing E."/>
            <person name="Shahan R."/>
            <person name="Soriano D."/>
            <person name="Stewart S."/>
            <person name="VanMol K."/>
            <person name="Walker R."/>
            <person name="Walters P."/>
            <person name="Elshahed M.S."/>
            <person name="Youssef N.H."/>
        </authorList>
    </citation>
    <scope>NUCLEOTIDE SEQUENCE</scope>
    <source>
        <strain evidence="8">Zod_Metabat.24</strain>
    </source>
</reference>
<evidence type="ECO:0000256" key="7">
    <source>
        <dbReference type="HAMAP-Rule" id="MF_02065"/>
    </source>
</evidence>
<evidence type="ECO:0000256" key="1">
    <source>
        <dbReference type="ARBA" id="ARBA00022475"/>
    </source>
</evidence>
<dbReference type="EC" id="4.2.2.29" evidence="7"/>
<evidence type="ECO:0000256" key="3">
    <source>
        <dbReference type="ARBA" id="ARBA00022989"/>
    </source>
</evidence>
<name>A0A9D8PP98_9DELT</name>
<evidence type="ECO:0000256" key="5">
    <source>
        <dbReference type="ARBA" id="ARBA00023239"/>
    </source>
</evidence>
<comment type="similarity">
    <text evidence="7">Belongs to the transglycosylase MltG family.</text>
</comment>
<dbReference type="PANTHER" id="PTHR30518">
    <property type="entry name" value="ENDOLYTIC MUREIN TRANSGLYCOSYLASE"/>
    <property type="match status" value="1"/>
</dbReference>
<dbReference type="Gene3D" id="3.30.160.60">
    <property type="entry name" value="Classic Zinc Finger"/>
    <property type="match status" value="1"/>
</dbReference>
<evidence type="ECO:0000256" key="6">
    <source>
        <dbReference type="ARBA" id="ARBA00023316"/>
    </source>
</evidence>
<proteinExistence type="inferred from homology"/>
<dbReference type="PANTHER" id="PTHR30518:SF2">
    <property type="entry name" value="ENDOLYTIC MUREIN TRANSGLYCOSYLASE"/>
    <property type="match status" value="1"/>
</dbReference>
<evidence type="ECO:0000313" key="9">
    <source>
        <dbReference type="Proteomes" id="UP000809273"/>
    </source>
</evidence>
<dbReference type="AlphaFoldDB" id="A0A9D8PP98"/>
<evidence type="ECO:0000256" key="4">
    <source>
        <dbReference type="ARBA" id="ARBA00023136"/>
    </source>
</evidence>
<keyword evidence="4 7" id="KW-0472">Membrane</keyword>
<reference evidence="8" key="2">
    <citation type="submission" date="2021-01" db="EMBL/GenBank/DDBJ databases">
        <authorList>
            <person name="Hahn C.R."/>
            <person name="Youssef N.H."/>
            <person name="Elshahed M."/>
        </authorList>
    </citation>
    <scope>NUCLEOTIDE SEQUENCE</scope>
    <source>
        <strain evidence="8">Zod_Metabat.24</strain>
    </source>
</reference>
<dbReference type="CDD" id="cd08010">
    <property type="entry name" value="MltG_like"/>
    <property type="match status" value="1"/>
</dbReference>
<dbReference type="HAMAP" id="MF_02065">
    <property type="entry name" value="MltG"/>
    <property type="match status" value="1"/>
</dbReference>
<feature type="site" description="Important for catalytic activity" evidence="7">
    <location>
        <position position="220"/>
    </location>
</feature>
<dbReference type="Proteomes" id="UP000809273">
    <property type="component" value="Unassembled WGS sequence"/>
</dbReference>
<dbReference type="Gene3D" id="3.30.1490.480">
    <property type="entry name" value="Endolytic murein transglycosylase"/>
    <property type="match status" value="2"/>
</dbReference>
<keyword evidence="6 7" id="KW-0961">Cell wall biogenesis/degradation</keyword>
<evidence type="ECO:0000256" key="2">
    <source>
        <dbReference type="ARBA" id="ARBA00022692"/>
    </source>
</evidence>